<dbReference type="InterPro" id="IPR036390">
    <property type="entry name" value="WH_DNA-bd_sf"/>
</dbReference>
<keyword evidence="2" id="KW-0238">DNA-binding</keyword>
<accession>A0A372IIN0</accession>
<dbReference type="InterPro" id="IPR039422">
    <property type="entry name" value="MarR/SlyA-like"/>
</dbReference>
<reference evidence="5 6" key="1">
    <citation type="submission" date="2018-08" db="EMBL/GenBank/DDBJ databases">
        <title>Acidipila sp. 4G-K13, an acidobacterium isolated from forest soil.</title>
        <authorList>
            <person name="Gao Z.-H."/>
            <person name="Qiu L.-H."/>
        </authorList>
    </citation>
    <scope>NUCLEOTIDE SEQUENCE [LARGE SCALE GENOMIC DNA]</scope>
    <source>
        <strain evidence="5 6">4G-K13</strain>
    </source>
</reference>
<evidence type="ECO:0000256" key="2">
    <source>
        <dbReference type="ARBA" id="ARBA00023125"/>
    </source>
</evidence>
<dbReference type="SUPFAM" id="SSF46785">
    <property type="entry name" value="Winged helix' DNA-binding domain"/>
    <property type="match status" value="1"/>
</dbReference>
<evidence type="ECO:0000256" key="3">
    <source>
        <dbReference type="ARBA" id="ARBA00023163"/>
    </source>
</evidence>
<dbReference type="Proteomes" id="UP000264702">
    <property type="component" value="Unassembled WGS sequence"/>
</dbReference>
<keyword evidence="6" id="KW-1185">Reference proteome</keyword>
<dbReference type="PANTHER" id="PTHR33164:SF43">
    <property type="entry name" value="HTH-TYPE TRANSCRIPTIONAL REPRESSOR YETL"/>
    <property type="match status" value="1"/>
</dbReference>
<protein>
    <submittedName>
        <fullName evidence="5">MarR family transcriptional regulator</fullName>
    </submittedName>
</protein>
<name>A0A372IIN0_9BACT</name>
<feature type="domain" description="HTH marR-type" evidence="4">
    <location>
        <begin position="1"/>
        <end position="146"/>
    </location>
</feature>
<keyword evidence="3" id="KW-0804">Transcription</keyword>
<dbReference type="InterPro" id="IPR036388">
    <property type="entry name" value="WH-like_DNA-bd_sf"/>
</dbReference>
<dbReference type="GO" id="GO:0006950">
    <property type="term" value="P:response to stress"/>
    <property type="evidence" value="ECO:0007669"/>
    <property type="project" value="TreeGrafter"/>
</dbReference>
<comment type="caution">
    <text evidence="5">The sequence shown here is derived from an EMBL/GenBank/DDBJ whole genome shotgun (WGS) entry which is preliminary data.</text>
</comment>
<dbReference type="AlphaFoldDB" id="A0A372IIN0"/>
<dbReference type="SMART" id="SM00347">
    <property type="entry name" value="HTH_MARR"/>
    <property type="match status" value="1"/>
</dbReference>
<evidence type="ECO:0000313" key="5">
    <source>
        <dbReference type="EMBL" id="RFU14820.1"/>
    </source>
</evidence>
<dbReference type="PROSITE" id="PS01117">
    <property type="entry name" value="HTH_MARR_1"/>
    <property type="match status" value="1"/>
</dbReference>
<dbReference type="PROSITE" id="PS50995">
    <property type="entry name" value="HTH_MARR_2"/>
    <property type="match status" value="1"/>
</dbReference>
<organism evidence="5 6">
    <name type="scientific">Paracidobacterium acidisoli</name>
    <dbReference type="NCBI Taxonomy" id="2303751"/>
    <lineage>
        <taxon>Bacteria</taxon>
        <taxon>Pseudomonadati</taxon>
        <taxon>Acidobacteriota</taxon>
        <taxon>Terriglobia</taxon>
        <taxon>Terriglobales</taxon>
        <taxon>Acidobacteriaceae</taxon>
        <taxon>Paracidobacterium</taxon>
    </lineage>
</organism>
<dbReference type="InterPro" id="IPR000835">
    <property type="entry name" value="HTH_MarR-typ"/>
</dbReference>
<evidence type="ECO:0000313" key="6">
    <source>
        <dbReference type="Proteomes" id="UP000264702"/>
    </source>
</evidence>
<dbReference type="OrthoDB" id="5327581at2"/>
<dbReference type="EMBL" id="QVQT01000010">
    <property type="protein sequence ID" value="RFU14820.1"/>
    <property type="molecule type" value="Genomic_DNA"/>
</dbReference>
<evidence type="ECO:0000259" key="4">
    <source>
        <dbReference type="PROSITE" id="PS50995"/>
    </source>
</evidence>
<proteinExistence type="predicted"/>
<dbReference type="Gene3D" id="1.10.10.10">
    <property type="entry name" value="Winged helix-like DNA-binding domain superfamily/Winged helix DNA-binding domain"/>
    <property type="match status" value="1"/>
</dbReference>
<sequence length="158" mass="17642">MVKRIADERVNLKHDSVGAWAKRLYFAARAMMDSVLRPYDLGSTQWYVLSQLANSGPTMQRDLVRILQIERATLSGVVATLVRKGLVDQTPDSKDQRQRMLRITRSGMKLWKSLPDPTELILAVAFNGADPAELATARRVLQAATQRLNEHISGGDQA</sequence>
<keyword evidence="1" id="KW-0805">Transcription regulation</keyword>
<dbReference type="GO" id="GO:0003677">
    <property type="term" value="F:DNA binding"/>
    <property type="evidence" value="ECO:0007669"/>
    <property type="project" value="UniProtKB-KW"/>
</dbReference>
<evidence type="ECO:0000256" key="1">
    <source>
        <dbReference type="ARBA" id="ARBA00023015"/>
    </source>
</evidence>
<dbReference type="PANTHER" id="PTHR33164">
    <property type="entry name" value="TRANSCRIPTIONAL REGULATOR, MARR FAMILY"/>
    <property type="match status" value="1"/>
</dbReference>
<dbReference type="InterPro" id="IPR023187">
    <property type="entry name" value="Tscrpt_reg_MarR-type_CS"/>
</dbReference>
<dbReference type="Pfam" id="PF12802">
    <property type="entry name" value="MarR_2"/>
    <property type="match status" value="1"/>
</dbReference>
<gene>
    <name evidence="5" type="ORF">D0Y96_20145</name>
</gene>
<dbReference type="GO" id="GO:0003700">
    <property type="term" value="F:DNA-binding transcription factor activity"/>
    <property type="evidence" value="ECO:0007669"/>
    <property type="project" value="InterPro"/>
</dbReference>